<feature type="compositionally biased region" description="Acidic residues" evidence="1">
    <location>
        <begin position="147"/>
        <end position="158"/>
    </location>
</feature>
<proteinExistence type="predicted"/>
<accession>A0AAN8VSX1</accession>
<gene>
    <name evidence="2" type="ORF">RJ641_002411</name>
</gene>
<feature type="region of interest" description="Disordered" evidence="1">
    <location>
        <begin position="101"/>
        <end position="169"/>
    </location>
</feature>
<comment type="caution">
    <text evidence="2">The sequence shown here is derived from an EMBL/GenBank/DDBJ whole genome shotgun (WGS) entry which is preliminary data.</text>
</comment>
<dbReference type="Proteomes" id="UP001370490">
    <property type="component" value="Unassembled WGS sequence"/>
</dbReference>
<evidence type="ECO:0000256" key="1">
    <source>
        <dbReference type="SAM" id="MobiDB-lite"/>
    </source>
</evidence>
<reference evidence="2 3" key="1">
    <citation type="submission" date="2023-12" db="EMBL/GenBank/DDBJ databases">
        <title>A high-quality genome assembly for Dillenia turbinata (Dilleniales).</title>
        <authorList>
            <person name="Chanderbali A."/>
        </authorList>
    </citation>
    <scope>NUCLEOTIDE SEQUENCE [LARGE SCALE GENOMIC DNA]</scope>
    <source>
        <strain evidence="2">LSX21</strain>
        <tissue evidence="2">Leaf</tissue>
    </source>
</reference>
<keyword evidence="3" id="KW-1185">Reference proteome</keyword>
<sequence length="169" mass="17891">MDGQDARRNGWRSLRERLGLKGMMIGCYGGATGMVNPSTMGVQGDDVDVDNHLVQHLQNDVFLPSSETESSLDQVCVLGQTPGLSGMNLATALAAERYFGTVQDGPTGQGPSDGPIGRSPDPFEPNTGPDTVPGTPSRVSLMKLLEESDGGDGEMEAEERDRVGNDTTH</sequence>
<name>A0AAN8VSX1_9MAGN</name>
<feature type="compositionally biased region" description="Basic and acidic residues" evidence="1">
    <location>
        <begin position="159"/>
        <end position="169"/>
    </location>
</feature>
<organism evidence="2 3">
    <name type="scientific">Dillenia turbinata</name>
    <dbReference type="NCBI Taxonomy" id="194707"/>
    <lineage>
        <taxon>Eukaryota</taxon>
        <taxon>Viridiplantae</taxon>
        <taxon>Streptophyta</taxon>
        <taxon>Embryophyta</taxon>
        <taxon>Tracheophyta</taxon>
        <taxon>Spermatophyta</taxon>
        <taxon>Magnoliopsida</taxon>
        <taxon>eudicotyledons</taxon>
        <taxon>Gunneridae</taxon>
        <taxon>Pentapetalae</taxon>
        <taxon>Dilleniales</taxon>
        <taxon>Dilleniaceae</taxon>
        <taxon>Dillenia</taxon>
    </lineage>
</organism>
<protein>
    <submittedName>
        <fullName evidence="2">Uncharacterized protein</fullName>
    </submittedName>
</protein>
<evidence type="ECO:0000313" key="2">
    <source>
        <dbReference type="EMBL" id="KAK6932787.1"/>
    </source>
</evidence>
<evidence type="ECO:0000313" key="3">
    <source>
        <dbReference type="Proteomes" id="UP001370490"/>
    </source>
</evidence>
<dbReference type="AlphaFoldDB" id="A0AAN8VSX1"/>
<dbReference type="EMBL" id="JBAMMX010000010">
    <property type="protein sequence ID" value="KAK6932787.1"/>
    <property type="molecule type" value="Genomic_DNA"/>
</dbReference>